<protein>
    <recommendedName>
        <fullName evidence="4">Stage II sporulation protein P</fullName>
    </recommendedName>
</protein>
<reference evidence="2 3" key="1">
    <citation type="submission" date="2020-08" db="EMBL/GenBank/DDBJ databases">
        <title>Draft genome sequencing of an Anaerocolumna strain isolated from anoxic soil subjected to BSD treatment.</title>
        <authorList>
            <person name="Uek A."/>
            <person name="Tonouchi A."/>
        </authorList>
    </citation>
    <scope>NUCLEOTIDE SEQUENCE [LARGE SCALE GENOMIC DNA]</scope>
    <source>
        <strain evidence="2 3">CTTW</strain>
    </source>
</reference>
<organism evidence="2 3">
    <name type="scientific">Anaerocolumna chitinilytica</name>
    <dbReference type="NCBI Taxonomy" id="1727145"/>
    <lineage>
        <taxon>Bacteria</taxon>
        <taxon>Bacillati</taxon>
        <taxon>Bacillota</taxon>
        <taxon>Clostridia</taxon>
        <taxon>Lachnospirales</taxon>
        <taxon>Lachnospiraceae</taxon>
        <taxon>Anaerocolumna</taxon>
    </lineage>
</organism>
<dbReference type="EMBL" id="AP023368">
    <property type="protein sequence ID" value="BCK00053.1"/>
    <property type="molecule type" value="Genomic_DNA"/>
</dbReference>
<dbReference type="InterPro" id="IPR010897">
    <property type="entry name" value="Spore_II_P"/>
</dbReference>
<feature type="transmembrane region" description="Helical" evidence="1">
    <location>
        <begin position="12"/>
        <end position="32"/>
    </location>
</feature>
<keyword evidence="1" id="KW-1133">Transmembrane helix</keyword>
<keyword evidence="1" id="KW-0472">Membrane</keyword>
<evidence type="ECO:0000256" key="1">
    <source>
        <dbReference type="SAM" id="Phobius"/>
    </source>
</evidence>
<evidence type="ECO:0000313" key="2">
    <source>
        <dbReference type="EMBL" id="BCK00053.1"/>
    </source>
</evidence>
<dbReference type="NCBIfam" id="TIGR02867">
    <property type="entry name" value="spore_II_P"/>
    <property type="match status" value="1"/>
</dbReference>
<accession>A0A7I8DP21</accession>
<dbReference type="RefSeq" id="WP_185255762.1">
    <property type="nucleotide sequence ID" value="NZ_AP023368.1"/>
</dbReference>
<evidence type="ECO:0000313" key="3">
    <source>
        <dbReference type="Proteomes" id="UP000515703"/>
    </source>
</evidence>
<proteinExistence type="predicted"/>
<reference evidence="2 3" key="2">
    <citation type="submission" date="2020-08" db="EMBL/GenBank/DDBJ databases">
        <authorList>
            <person name="Ueki A."/>
            <person name="Tonouchi A."/>
        </authorList>
    </citation>
    <scope>NUCLEOTIDE SEQUENCE [LARGE SCALE GENOMIC DNA]</scope>
    <source>
        <strain evidence="2 3">CTTW</strain>
    </source>
</reference>
<dbReference type="AlphaFoldDB" id="A0A7I8DP21"/>
<keyword evidence="1" id="KW-0812">Transmembrane</keyword>
<name>A0A7I8DP21_9FIRM</name>
<gene>
    <name evidence="2" type="ORF">bsdcttw_30930</name>
</gene>
<evidence type="ECO:0008006" key="4">
    <source>
        <dbReference type="Google" id="ProtNLM"/>
    </source>
</evidence>
<sequence length="453" mass="51260">MRRYRYKVERFFFMTLWTIILILSFTVLIKGINVLGNNSLAKSSVSLKEKFITVVSNYVLESHSPLLHYIEDTNGKDSGYAFSGIIHNFPINEYIARADTTEGRQYIENNPMLYTSKDSTLMGPQEYLNLIKQGAQRASASATNTEDTAEEASVPVESQGISNEMLPIDIINGEFYMEDEGTSNVDDYDKQAVTSPNGEHYTLDQLENIHFLYNNFYIIDGTTSVKDSLFDAKKMLNMDMSIKAKADKPQILIYHTHSQEAFADSKEGVESDTVVGVGTVLTDILEKDYGYNVIHDKTKYDMLGGYLDRNLAYNYAADGLNKLLKKYPTIEVVIDLHRDGGNKRVVTINGEKVANVMLFNGLSRNSKGEDISYLYNPNLQKNLAFSLQMQLKGRELFPGFMYKNYLKGFRFNLHLREKSLLAEVGTANNTVSEEKNSMKYLAKILNEVLSGKN</sequence>
<dbReference type="KEGG" id="acht:bsdcttw_30930"/>
<dbReference type="Proteomes" id="UP000515703">
    <property type="component" value="Chromosome"/>
</dbReference>
<keyword evidence="3" id="KW-1185">Reference proteome</keyword>
<dbReference type="Pfam" id="PF07454">
    <property type="entry name" value="SpoIIP"/>
    <property type="match status" value="1"/>
</dbReference>